<dbReference type="Gene3D" id="1.20.1740.10">
    <property type="entry name" value="Amino acid/polyamine transporter I"/>
    <property type="match status" value="1"/>
</dbReference>
<dbReference type="GO" id="GO:0009847">
    <property type="term" value="P:spore germination"/>
    <property type="evidence" value="ECO:0007669"/>
    <property type="project" value="InterPro"/>
</dbReference>
<keyword evidence="3" id="KW-0813">Transport</keyword>
<evidence type="ECO:0000256" key="4">
    <source>
        <dbReference type="ARBA" id="ARBA00022544"/>
    </source>
</evidence>
<keyword evidence="5 8" id="KW-0812">Transmembrane</keyword>
<dbReference type="GO" id="GO:0016020">
    <property type="term" value="C:membrane"/>
    <property type="evidence" value="ECO:0007669"/>
    <property type="project" value="UniProtKB-SubCell"/>
</dbReference>
<feature type="transmembrane region" description="Helical" evidence="8">
    <location>
        <begin position="101"/>
        <end position="128"/>
    </location>
</feature>
<evidence type="ECO:0000256" key="8">
    <source>
        <dbReference type="SAM" id="Phobius"/>
    </source>
</evidence>
<sequence length="385" mass="44614">MEPFNLFDKERIVIKGEIMKKYAYNEISLMQYIVLINGMQVATGVLSLPRVLAEKAGTDGWIAILIGWIFSTISGVFIVKTAARYPEDTIYDILIRLFGKIVGRAFVVIYMMYFSFYSCVVLVNAMLYLKGWLLPKTPDYLVIFLFSIPTFLVARNGPRIIGRYSELTFYTMLWIPLFFLIPLKENGSWMPFFPLLKDGWKPIFTAVPTTIFAYLGFDIAFFLYPFLQKKQYAVHGMVIANTLTMLFYLFATFVCFAYFSPDSITQFNQPVLNLLKVIEFRFLERFDMILLALYLPVVSTAWIPTIYCAVFCSSQLLGKQDHSSHVVILLLLIIGFIFWTHPSWNEAEIWQQVLSNAGLGLTYILPIILWLYCCLYEKFRQGRIH</sequence>
<protein>
    <submittedName>
        <fullName evidence="9">Spore germination protein (Amino acid permease)</fullName>
    </submittedName>
</protein>
<feature type="transmembrane region" description="Helical" evidence="8">
    <location>
        <begin position="167"/>
        <end position="183"/>
    </location>
</feature>
<organism evidence="9 10">
    <name type="scientific">Bacillus wiedmannii</name>
    <dbReference type="NCBI Taxonomy" id="1890302"/>
    <lineage>
        <taxon>Bacteria</taxon>
        <taxon>Bacillati</taxon>
        <taxon>Bacillota</taxon>
        <taxon>Bacilli</taxon>
        <taxon>Bacillales</taxon>
        <taxon>Bacillaceae</taxon>
        <taxon>Bacillus</taxon>
        <taxon>Bacillus cereus group</taxon>
    </lineage>
</organism>
<evidence type="ECO:0000256" key="6">
    <source>
        <dbReference type="ARBA" id="ARBA00022989"/>
    </source>
</evidence>
<feature type="transmembrane region" description="Helical" evidence="8">
    <location>
        <begin position="353"/>
        <end position="375"/>
    </location>
</feature>
<keyword evidence="4" id="KW-0309">Germination</keyword>
<feature type="transmembrane region" description="Helical" evidence="8">
    <location>
        <begin position="29"/>
        <end position="48"/>
    </location>
</feature>
<evidence type="ECO:0000313" key="10">
    <source>
        <dbReference type="Proteomes" id="UP000183507"/>
    </source>
</evidence>
<reference evidence="10" key="1">
    <citation type="submission" date="2016-10" db="EMBL/GenBank/DDBJ databases">
        <authorList>
            <person name="Varghese N."/>
        </authorList>
    </citation>
    <scope>NUCLEOTIDE SEQUENCE [LARGE SCALE GENOMIC DNA]</scope>
    <source>
        <strain evidence="10">KPR-7A</strain>
    </source>
</reference>
<evidence type="ECO:0000256" key="7">
    <source>
        <dbReference type="ARBA" id="ARBA00023136"/>
    </source>
</evidence>
<feature type="transmembrane region" description="Helical" evidence="8">
    <location>
        <begin position="289"/>
        <end position="312"/>
    </location>
</feature>
<evidence type="ECO:0000256" key="2">
    <source>
        <dbReference type="ARBA" id="ARBA00007998"/>
    </source>
</evidence>
<keyword evidence="6 8" id="KW-1133">Transmembrane helix</keyword>
<comment type="similarity">
    <text evidence="2">Belongs to the amino acid-polyamine-organocation (APC) superfamily. Spore germination protein (SGP) (TC 2.A.3.9) family.</text>
</comment>
<dbReference type="PANTHER" id="PTHR34975">
    <property type="entry name" value="SPORE GERMINATION PROTEIN A2"/>
    <property type="match status" value="1"/>
</dbReference>
<dbReference type="PANTHER" id="PTHR34975:SF2">
    <property type="entry name" value="SPORE GERMINATION PROTEIN A2"/>
    <property type="match status" value="1"/>
</dbReference>
<dbReference type="Pfam" id="PF03845">
    <property type="entry name" value="Spore_permease"/>
    <property type="match status" value="1"/>
</dbReference>
<dbReference type="Proteomes" id="UP000183507">
    <property type="component" value="Unassembled WGS sequence"/>
</dbReference>
<feature type="transmembrane region" description="Helical" evidence="8">
    <location>
        <begin position="60"/>
        <end position="80"/>
    </location>
</feature>
<dbReference type="EMBL" id="FMZR01000001">
    <property type="protein sequence ID" value="SDC33960.1"/>
    <property type="molecule type" value="Genomic_DNA"/>
</dbReference>
<feature type="transmembrane region" description="Helical" evidence="8">
    <location>
        <begin position="238"/>
        <end position="259"/>
    </location>
</feature>
<feature type="transmembrane region" description="Helical" evidence="8">
    <location>
        <begin position="203"/>
        <end position="226"/>
    </location>
</feature>
<comment type="subcellular location">
    <subcellularLocation>
        <location evidence="1">Membrane</location>
        <topology evidence="1">Multi-pass membrane protein</topology>
    </subcellularLocation>
</comment>
<evidence type="ECO:0000313" key="9">
    <source>
        <dbReference type="EMBL" id="SDC33960.1"/>
    </source>
</evidence>
<feature type="transmembrane region" description="Helical" evidence="8">
    <location>
        <begin position="324"/>
        <end position="341"/>
    </location>
</feature>
<dbReference type="NCBIfam" id="TIGR00912">
    <property type="entry name" value="2A0309"/>
    <property type="match status" value="1"/>
</dbReference>
<proteinExistence type="inferred from homology"/>
<feature type="transmembrane region" description="Helical" evidence="8">
    <location>
        <begin position="140"/>
        <end position="155"/>
    </location>
</feature>
<gene>
    <name evidence="9" type="ORF">SAMN04487767_101852</name>
</gene>
<keyword evidence="7 8" id="KW-0472">Membrane</keyword>
<accession>A0A1G6KSB1</accession>
<dbReference type="InterPro" id="IPR004761">
    <property type="entry name" value="Spore_GerAB"/>
</dbReference>
<evidence type="ECO:0000256" key="1">
    <source>
        <dbReference type="ARBA" id="ARBA00004141"/>
    </source>
</evidence>
<evidence type="ECO:0000256" key="3">
    <source>
        <dbReference type="ARBA" id="ARBA00022448"/>
    </source>
</evidence>
<evidence type="ECO:0000256" key="5">
    <source>
        <dbReference type="ARBA" id="ARBA00022692"/>
    </source>
</evidence>
<dbReference type="AlphaFoldDB" id="A0A1G6KSB1"/>
<name>A0A1G6KSB1_9BACI</name>